<evidence type="ECO:0000313" key="3">
    <source>
        <dbReference type="EMBL" id="KAF7818299.1"/>
    </source>
</evidence>
<dbReference type="InterPro" id="IPR045040">
    <property type="entry name" value="PORR_fam"/>
</dbReference>
<dbReference type="AlphaFoldDB" id="A0A834WIH8"/>
<evidence type="ECO:0000313" key="4">
    <source>
        <dbReference type="Proteomes" id="UP000634136"/>
    </source>
</evidence>
<dbReference type="PANTHER" id="PTHR31476">
    <property type="entry name" value="PROTEIN WHAT'S THIS FACTOR 1 HOMOLOG, CHLOROPLASTIC"/>
    <property type="match status" value="1"/>
</dbReference>
<dbReference type="GO" id="GO:0003723">
    <property type="term" value="F:RNA binding"/>
    <property type="evidence" value="ECO:0007669"/>
    <property type="project" value="InterPro"/>
</dbReference>
<evidence type="ECO:0000256" key="1">
    <source>
        <dbReference type="SAM" id="Coils"/>
    </source>
</evidence>
<name>A0A834WIH8_9FABA</name>
<evidence type="ECO:0000259" key="2">
    <source>
        <dbReference type="Pfam" id="PF11955"/>
    </source>
</evidence>
<dbReference type="PANTHER" id="PTHR31476:SF3">
    <property type="entry name" value="UBIQUITIN CARBOXYL-TERMINAL HYDROLASE FAMILY PROTEIN"/>
    <property type="match status" value="1"/>
</dbReference>
<dbReference type="EMBL" id="JAAIUW010000008">
    <property type="protein sequence ID" value="KAF7818299.1"/>
    <property type="molecule type" value="Genomic_DNA"/>
</dbReference>
<organism evidence="3 4">
    <name type="scientific">Senna tora</name>
    <dbReference type="NCBI Taxonomy" id="362788"/>
    <lineage>
        <taxon>Eukaryota</taxon>
        <taxon>Viridiplantae</taxon>
        <taxon>Streptophyta</taxon>
        <taxon>Embryophyta</taxon>
        <taxon>Tracheophyta</taxon>
        <taxon>Spermatophyta</taxon>
        <taxon>Magnoliopsida</taxon>
        <taxon>eudicotyledons</taxon>
        <taxon>Gunneridae</taxon>
        <taxon>Pentapetalae</taxon>
        <taxon>rosids</taxon>
        <taxon>fabids</taxon>
        <taxon>Fabales</taxon>
        <taxon>Fabaceae</taxon>
        <taxon>Caesalpinioideae</taxon>
        <taxon>Cassia clade</taxon>
        <taxon>Senna</taxon>
    </lineage>
</organism>
<accession>A0A834WIH8</accession>
<keyword evidence="1" id="KW-0175">Coiled coil</keyword>
<gene>
    <name evidence="3" type="ORF">G2W53_023754</name>
</gene>
<sequence>MFSKTHTFNFVQKLDAALANLNFKLHVKSISSLKVAWRKDPKLNLAIEKDKQYKLCARVVKEVLNEPGQVIPLRYLEKRRKRMCLNVKITTFLSHNPGLFDVYYNRIKPKTEPVQFIRASDRLRNFLEEEKRIYRENEPLIVSKLCKLLMMSKNRVISADKLLHVKREFGFPNDFLVNVVPQYPQYFRLSGCPGEEKSFLELVSWNPEFAKSVIEQRAEEETRLTGVRVRPNFNVKLPEGFFLKKEMREWTRDWMELDYVSPYEDVSLLDQASREMEKRSIGVFHELLSLSLYKRIPVPILGKFCDEYRFSNAFSSAFTRHPGIFYLSLKGGIKTAVLREAYKDDELIDRDPLLEIKDKFVELLEEGWQQRAEEMKMRREQAKKDMELLALKLVNMPKRESNTVRPPVATRPLCKTQFSLANYACSMLPFTPRPPSFPDEEGSGHVACTGMDMDIGTDTDIGIIDGKLLKKRTAAGGQGKWTANVFVNFWFT</sequence>
<proteinExistence type="predicted"/>
<dbReference type="Pfam" id="PF11955">
    <property type="entry name" value="PORR"/>
    <property type="match status" value="1"/>
</dbReference>
<feature type="domain" description="PORR" evidence="2">
    <location>
        <begin position="39"/>
        <end position="368"/>
    </location>
</feature>
<keyword evidence="4" id="KW-1185">Reference proteome</keyword>
<protein>
    <submittedName>
        <fullName evidence="3">Protein ROOT PRIMORDIUM DEFECTIVE 1</fullName>
    </submittedName>
</protein>
<reference evidence="3" key="1">
    <citation type="submission" date="2020-09" db="EMBL/GenBank/DDBJ databases">
        <title>Genome-Enabled Discovery of Anthraquinone Biosynthesis in Senna tora.</title>
        <authorList>
            <person name="Kang S.-H."/>
            <person name="Pandey R.P."/>
            <person name="Lee C.-M."/>
            <person name="Sim J.-S."/>
            <person name="Jeong J.-T."/>
            <person name="Choi B.-S."/>
            <person name="Jung M."/>
            <person name="Ginzburg D."/>
            <person name="Zhao K."/>
            <person name="Won S.Y."/>
            <person name="Oh T.-J."/>
            <person name="Yu Y."/>
            <person name="Kim N.-H."/>
            <person name="Lee O.R."/>
            <person name="Lee T.-H."/>
            <person name="Bashyal P."/>
            <person name="Kim T.-S."/>
            <person name="Lee W.-H."/>
            <person name="Kawkins C."/>
            <person name="Kim C.-K."/>
            <person name="Kim J.S."/>
            <person name="Ahn B.O."/>
            <person name="Rhee S.Y."/>
            <person name="Sohng J.K."/>
        </authorList>
    </citation>
    <scope>NUCLEOTIDE SEQUENCE</scope>
    <source>
        <tissue evidence="3">Leaf</tissue>
    </source>
</reference>
<comment type="caution">
    <text evidence="3">The sequence shown here is derived from an EMBL/GenBank/DDBJ whole genome shotgun (WGS) entry which is preliminary data.</text>
</comment>
<dbReference type="InterPro" id="IPR021099">
    <property type="entry name" value="PORR_domain"/>
</dbReference>
<dbReference type="Proteomes" id="UP000634136">
    <property type="component" value="Unassembled WGS sequence"/>
</dbReference>
<dbReference type="OrthoDB" id="1898154at2759"/>
<feature type="coiled-coil region" evidence="1">
    <location>
        <begin position="365"/>
        <end position="392"/>
    </location>
</feature>